<gene>
    <name evidence="3" type="ORF">FWILDA_LOCUS17210</name>
</gene>
<evidence type="ECO:0000256" key="1">
    <source>
        <dbReference type="SAM" id="Coils"/>
    </source>
</evidence>
<reference evidence="3" key="1">
    <citation type="submission" date="2022-08" db="EMBL/GenBank/DDBJ databases">
        <authorList>
            <person name="Kallberg Y."/>
            <person name="Tangrot J."/>
            <person name="Rosling A."/>
        </authorList>
    </citation>
    <scope>NUCLEOTIDE SEQUENCE</scope>
    <source>
        <strain evidence="3">Wild A</strain>
    </source>
</reference>
<keyword evidence="1" id="KW-0175">Coiled coil</keyword>
<evidence type="ECO:0000256" key="2">
    <source>
        <dbReference type="SAM" id="MobiDB-lite"/>
    </source>
</evidence>
<name>A0A9W4X1R4_9GLOM</name>
<accession>A0A9W4X1R4</accession>
<feature type="coiled-coil region" evidence="1">
    <location>
        <begin position="107"/>
        <end position="134"/>
    </location>
</feature>
<comment type="caution">
    <text evidence="3">The sequence shown here is derived from an EMBL/GenBank/DDBJ whole genome shotgun (WGS) entry which is preliminary data.</text>
</comment>
<organism evidence="3 4">
    <name type="scientific">Funneliformis geosporum</name>
    <dbReference type="NCBI Taxonomy" id="1117311"/>
    <lineage>
        <taxon>Eukaryota</taxon>
        <taxon>Fungi</taxon>
        <taxon>Fungi incertae sedis</taxon>
        <taxon>Mucoromycota</taxon>
        <taxon>Glomeromycotina</taxon>
        <taxon>Glomeromycetes</taxon>
        <taxon>Glomerales</taxon>
        <taxon>Glomeraceae</taxon>
        <taxon>Funneliformis</taxon>
    </lineage>
</organism>
<feature type="region of interest" description="Disordered" evidence="2">
    <location>
        <begin position="1"/>
        <end position="29"/>
    </location>
</feature>
<feature type="coiled-coil region" evidence="1">
    <location>
        <begin position="31"/>
        <end position="65"/>
    </location>
</feature>
<evidence type="ECO:0000313" key="4">
    <source>
        <dbReference type="Proteomes" id="UP001153678"/>
    </source>
</evidence>
<dbReference type="EMBL" id="CAMKVN010012882">
    <property type="protein sequence ID" value="CAI2195703.1"/>
    <property type="molecule type" value="Genomic_DNA"/>
</dbReference>
<proteinExistence type="predicted"/>
<evidence type="ECO:0000313" key="3">
    <source>
        <dbReference type="EMBL" id="CAI2195703.1"/>
    </source>
</evidence>
<dbReference type="AlphaFoldDB" id="A0A9W4X1R4"/>
<protein>
    <submittedName>
        <fullName evidence="3">1940_t:CDS:1</fullName>
    </submittedName>
</protein>
<feature type="non-terminal residue" evidence="3">
    <location>
        <position position="161"/>
    </location>
</feature>
<keyword evidence="4" id="KW-1185">Reference proteome</keyword>
<sequence>MTKENEKKRQTSFVSTATGLTKDFSESTDDIGESLKKINGLEKEIEQKEELIKKGEGELKKVKESLVNFTQVNIDNLTRQSKVETILRGILERLGDEKGADKIVPSIERVRKIIDKLVDERKDLEERLKVEKKRSNLIGKRGEFNREERWLFSYAYQTYKL</sequence>
<dbReference type="Proteomes" id="UP001153678">
    <property type="component" value="Unassembled WGS sequence"/>
</dbReference>